<keyword evidence="2" id="KW-1185">Reference proteome</keyword>
<comment type="caution">
    <text evidence="1">The sequence shown here is derived from an EMBL/GenBank/DDBJ whole genome shotgun (WGS) entry which is preliminary data.</text>
</comment>
<proteinExistence type="predicted"/>
<dbReference type="Proteomes" id="UP001375539">
    <property type="component" value="Unassembled WGS sequence"/>
</dbReference>
<organism evidence="1 2">
    <name type="scientific">Streptomyces pratisoli</name>
    <dbReference type="NCBI Taxonomy" id="3139917"/>
    <lineage>
        <taxon>Bacteria</taxon>
        <taxon>Bacillati</taxon>
        <taxon>Actinomycetota</taxon>
        <taxon>Actinomycetes</taxon>
        <taxon>Kitasatosporales</taxon>
        <taxon>Streptomycetaceae</taxon>
        <taxon>Streptomyces</taxon>
    </lineage>
</organism>
<evidence type="ECO:0000313" key="2">
    <source>
        <dbReference type="Proteomes" id="UP001375539"/>
    </source>
</evidence>
<sequence length="217" mass="23483">MTSASITETIRAWVDGWVVSRGAAEPVGEPWGVTVDVGLPRHTTRHVLTDNSERSVREVAATARVPGRWLKVFEEQERVLEWLGPDWTPDEPGFLMTAALTRTETDVRAGHRLRTWTRDGVTRVLVTTADGAFAARGQIATSGTTAVVDQIETAAEHRRKGLGSLVMRTLQNAAVERGATVGVLGGTPDGRALYTALGWRTVAPLVSVYYDPAPADV</sequence>
<protein>
    <submittedName>
        <fullName evidence="1">GNAT family N-acetyltransferase</fullName>
    </submittedName>
</protein>
<gene>
    <name evidence="1" type="ORF">WKI58_24790</name>
</gene>
<dbReference type="EMBL" id="JBBKAI010000002">
    <property type="protein sequence ID" value="MEJ8659703.1"/>
    <property type="molecule type" value="Genomic_DNA"/>
</dbReference>
<accession>A0ACC6QNB6</accession>
<reference evidence="1" key="1">
    <citation type="submission" date="2024-03" db="EMBL/GenBank/DDBJ databases">
        <title>Novel Streptomyces species of biotechnological and ecological value are a feature of Machair soil.</title>
        <authorList>
            <person name="Prole J.R."/>
            <person name="Goodfellow M."/>
            <person name="Allenby N."/>
            <person name="Ward A.C."/>
        </authorList>
    </citation>
    <scope>NUCLEOTIDE SEQUENCE</scope>
    <source>
        <strain evidence="1">MS1.AVA.4</strain>
    </source>
</reference>
<name>A0ACC6QNB6_9ACTN</name>
<evidence type="ECO:0000313" key="1">
    <source>
        <dbReference type="EMBL" id="MEJ8659703.1"/>
    </source>
</evidence>